<protein>
    <recommendedName>
        <fullName evidence="3">HNH nuclease domain-containing protein</fullName>
    </recommendedName>
</protein>
<evidence type="ECO:0000313" key="1">
    <source>
        <dbReference type="EMBL" id="AZA60207.1"/>
    </source>
</evidence>
<sequence>MINLKHNSDAALRHFLSIENLLLNRIKNVLKNGIKKNDVKMTANAELKIYLKSLLTADNLKLLITAPPDSFPGIISSFRKFYSDFCNPATESSIILYNIFVSSCYDDTKRFSKYEFIANINIDTCPYCNRNYIYYISKEKEIKPQIDHFFPKTKYPFFAMSFYNLIPSCQTCNGFEAKGEKDPIRFGLKNPYLFDNDDIQFSYKPISCGILTSLLDKNSVKIEFKKEIPGNLKVFKLRELYDLHSDLVVELVIKSKVKYSETYRNYLKKYREKGLIFSENEIDRMILGNYGNIEEIHKRPFSKLYQDIGLELGLVKRSE</sequence>
<dbReference type="EMBL" id="CP033928">
    <property type="protein sequence ID" value="AZA60207.1"/>
    <property type="molecule type" value="Genomic_DNA"/>
</dbReference>
<dbReference type="AlphaFoldDB" id="A0A3G6MY89"/>
<dbReference type="Gene3D" id="1.10.30.50">
    <property type="match status" value="1"/>
</dbReference>
<dbReference type="RefSeq" id="WP_123885261.1">
    <property type="nucleotide sequence ID" value="NZ_CP033928.1"/>
</dbReference>
<accession>A0A3G6MY89</accession>
<gene>
    <name evidence="1" type="ORF">EG340_03760</name>
</gene>
<reference evidence="1 2" key="1">
    <citation type="submission" date="2018-11" db="EMBL/GenBank/DDBJ databases">
        <title>Proposal to divide the Flavobacteriaceae and reorganize its genera based on Amino Acid Identity values calculated from whole genome sequences.</title>
        <authorList>
            <person name="Nicholson A.C."/>
            <person name="Gulvik C.A."/>
            <person name="Whitney A.M."/>
            <person name="Humrighouse B.W."/>
            <person name="Bell M."/>
            <person name="Holmes B."/>
            <person name="Steigerwalt A."/>
            <person name="Villarma A."/>
            <person name="Sheth M."/>
            <person name="Batra D."/>
            <person name="Pryor J."/>
            <person name="Bernardet J.-F."/>
            <person name="Hugo C."/>
            <person name="Kampfer P."/>
            <person name="Newman J."/>
            <person name="Mcquiston J.R."/>
        </authorList>
    </citation>
    <scope>NUCLEOTIDE SEQUENCE [LARGE SCALE GENOMIC DNA]</scope>
    <source>
        <strain evidence="1 2">G0211</strain>
    </source>
</reference>
<evidence type="ECO:0008006" key="3">
    <source>
        <dbReference type="Google" id="ProtNLM"/>
    </source>
</evidence>
<dbReference type="Proteomes" id="UP000269076">
    <property type="component" value="Chromosome"/>
</dbReference>
<evidence type="ECO:0000313" key="2">
    <source>
        <dbReference type="Proteomes" id="UP000269076"/>
    </source>
</evidence>
<proteinExistence type="predicted"/>
<organism evidence="1 2">
    <name type="scientific">Chryseobacterium indoltheticum</name>
    <dbReference type="NCBI Taxonomy" id="254"/>
    <lineage>
        <taxon>Bacteria</taxon>
        <taxon>Pseudomonadati</taxon>
        <taxon>Bacteroidota</taxon>
        <taxon>Flavobacteriia</taxon>
        <taxon>Flavobacteriales</taxon>
        <taxon>Weeksellaceae</taxon>
        <taxon>Chryseobacterium group</taxon>
        <taxon>Chryseobacterium</taxon>
    </lineage>
</organism>
<name>A0A3G6MY89_9FLAO</name>